<reference evidence="1 2" key="1">
    <citation type="journal article" date="2014" name="Agronomy (Basel)">
        <title>A Draft Genome Sequence for Ensete ventricosum, the Drought-Tolerant Tree Against Hunger.</title>
        <authorList>
            <person name="Harrison J."/>
            <person name="Moore K.A."/>
            <person name="Paszkiewicz K."/>
            <person name="Jones T."/>
            <person name="Grant M."/>
            <person name="Ambacheew D."/>
            <person name="Muzemil S."/>
            <person name="Studholme D.J."/>
        </authorList>
    </citation>
    <scope>NUCLEOTIDE SEQUENCE [LARGE SCALE GENOMIC DNA]</scope>
</reference>
<dbReference type="EMBL" id="AMZH03000902">
    <property type="protein sequence ID" value="RRT81473.1"/>
    <property type="molecule type" value="Genomic_DNA"/>
</dbReference>
<gene>
    <name evidence="1" type="ORF">B296_00007755</name>
</gene>
<name>A0A444DH45_ENSVE</name>
<dbReference type="PANTHER" id="PTHR36081">
    <property type="entry name" value="CELL WALL INTEGRITY/STRESS RESPONSE COMPONENT"/>
    <property type="match status" value="1"/>
</dbReference>
<evidence type="ECO:0000313" key="1">
    <source>
        <dbReference type="EMBL" id="RRT81473.1"/>
    </source>
</evidence>
<sequence length="129" mass="13737">MAFTHSLLSLSQPSPCAATAAAADAWRPTVPTRRLASTVYSPSSSPFPRAEPAIAVATLRRSKSKGGFKEFGLMERLGEGKMPTAVIGEIADDLNLDLVVLSMEAIHSKYVDGNLLAEFIPCPVLLLPL</sequence>
<proteinExistence type="predicted"/>
<dbReference type="Proteomes" id="UP000287651">
    <property type="component" value="Unassembled WGS sequence"/>
</dbReference>
<comment type="caution">
    <text evidence="1">The sequence shown here is derived from an EMBL/GenBank/DDBJ whole genome shotgun (WGS) entry which is preliminary data.</text>
</comment>
<protein>
    <submittedName>
        <fullName evidence="1">Uncharacterized protein</fullName>
    </submittedName>
</protein>
<dbReference type="AlphaFoldDB" id="A0A444DH45"/>
<evidence type="ECO:0000313" key="2">
    <source>
        <dbReference type="Proteomes" id="UP000287651"/>
    </source>
</evidence>
<accession>A0A444DH45</accession>
<organism evidence="1 2">
    <name type="scientific">Ensete ventricosum</name>
    <name type="common">Abyssinian banana</name>
    <name type="synonym">Musa ensete</name>
    <dbReference type="NCBI Taxonomy" id="4639"/>
    <lineage>
        <taxon>Eukaryota</taxon>
        <taxon>Viridiplantae</taxon>
        <taxon>Streptophyta</taxon>
        <taxon>Embryophyta</taxon>
        <taxon>Tracheophyta</taxon>
        <taxon>Spermatophyta</taxon>
        <taxon>Magnoliopsida</taxon>
        <taxon>Liliopsida</taxon>
        <taxon>Zingiberales</taxon>
        <taxon>Musaceae</taxon>
        <taxon>Ensete</taxon>
    </lineage>
</organism>
<dbReference type="PANTHER" id="PTHR36081:SF1">
    <property type="entry name" value="CELL WALL INTEGRITY_STRESS RESPONSE COMPONENT"/>
    <property type="match status" value="1"/>
</dbReference>